<reference evidence="2" key="1">
    <citation type="submission" date="2020-08" db="EMBL/GenBank/DDBJ databases">
        <title>Genome sequencing and assembly of the red palm weevil Rhynchophorus ferrugineus.</title>
        <authorList>
            <person name="Dias G.B."/>
            <person name="Bergman C.M."/>
            <person name="Manee M."/>
        </authorList>
    </citation>
    <scope>NUCLEOTIDE SEQUENCE</scope>
    <source>
        <strain evidence="2">AA-2017</strain>
        <tissue evidence="2">Whole larva</tissue>
    </source>
</reference>
<name>A0A834HS68_RHYFE</name>
<proteinExistence type="predicted"/>
<organism evidence="2 3">
    <name type="scientific">Rhynchophorus ferrugineus</name>
    <name type="common">Red palm weevil</name>
    <name type="synonym">Curculio ferrugineus</name>
    <dbReference type="NCBI Taxonomy" id="354439"/>
    <lineage>
        <taxon>Eukaryota</taxon>
        <taxon>Metazoa</taxon>
        <taxon>Ecdysozoa</taxon>
        <taxon>Arthropoda</taxon>
        <taxon>Hexapoda</taxon>
        <taxon>Insecta</taxon>
        <taxon>Pterygota</taxon>
        <taxon>Neoptera</taxon>
        <taxon>Endopterygota</taxon>
        <taxon>Coleoptera</taxon>
        <taxon>Polyphaga</taxon>
        <taxon>Cucujiformia</taxon>
        <taxon>Curculionidae</taxon>
        <taxon>Dryophthorinae</taxon>
        <taxon>Rhynchophorus</taxon>
    </lineage>
</organism>
<dbReference type="Proteomes" id="UP000625711">
    <property type="component" value="Unassembled WGS sequence"/>
</dbReference>
<evidence type="ECO:0000313" key="2">
    <source>
        <dbReference type="EMBL" id="KAF7267009.1"/>
    </source>
</evidence>
<sequence length="71" mass="7947">MITWQVQMFDGSSVVTGTDPKDKNSNRSREFSAATLLTRAPYKQQLEESIKCIEKKGRGRGKQGSSRSPKN</sequence>
<dbReference type="AlphaFoldDB" id="A0A834HS68"/>
<accession>A0A834HS68</accession>
<comment type="caution">
    <text evidence="2">The sequence shown here is derived from an EMBL/GenBank/DDBJ whole genome shotgun (WGS) entry which is preliminary data.</text>
</comment>
<feature type="compositionally biased region" description="Basic and acidic residues" evidence="1">
    <location>
        <begin position="19"/>
        <end position="30"/>
    </location>
</feature>
<gene>
    <name evidence="2" type="ORF">GWI33_019715</name>
</gene>
<keyword evidence="3" id="KW-1185">Reference proteome</keyword>
<evidence type="ECO:0000313" key="3">
    <source>
        <dbReference type="Proteomes" id="UP000625711"/>
    </source>
</evidence>
<evidence type="ECO:0000256" key="1">
    <source>
        <dbReference type="SAM" id="MobiDB-lite"/>
    </source>
</evidence>
<protein>
    <submittedName>
        <fullName evidence="2">Uncharacterized protein</fullName>
    </submittedName>
</protein>
<dbReference type="EMBL" id="JAACXV010014476">
    <property type="protein sequence ID" value="KAF7267009.1"/>
    <property type="molecule type" value="Genomic_DNA"/>
</dbReference>
<feature type="region of interest" description="Disordered" evidence="1">
    <location>
        <begin position="12"/>
        <end position="32"/>
    </location>
</feature>